<evidence type="ECO:0000313" key="10">
    <source>
        <dbReference type="Proteomes" id="UP001595710"/>
    </source>
</evidence>
<dbReference type="Proteomes" id="UP001595710">
    <property type="component" value="Unassembled WGS sequence"/>
</dbReference>
<keyword evidence="7" id="KW-0963">Cytoplasm</keyword>
<dbReference type="InterPro" id="IPR046348">
    <property type="entry name" value="SIS_dom_sf"/>
</dbReference>
<evidence type="ECO:0000256" key="8">
    <source>
        <dbReference type="RuleBase" id="RU000612"/>
    </source>
</evidence>
<proteinExistence type="inferred from homology"/>
<dbReference type="Gene3D" id="3.40.50.10490">
    <property type="entry name" value="Glucose-6-phosphate isomerase like protein, domain 1"/>
    <property type="match status" value="2"/>
</dbReference>
<dbReference type="PROSITE" id="PS51463">
    <property type="entry name" value="P_GLUCOSE_ISOMERASE_3"/>
    <property type="match status" value="1"/>
</dbReference>
<dbReference type="PANTHER" id="PTHR11469">
    <property type="entry name" value="GLUCOSE-6-PHOSPHATE ISOMERASE"/>
    <property type="match status" value="1"/>
</dbReference>
<feature type="active site" evidence="7">
    <location>
        <position position="385"/>
    </location>
</feature>
<feature type="active site" evidence="7">
    <location>
        <position position="513"/>
    </location>
</feature>
<dbReference type="PROSITE" id="PS00174">
    <property type="entry name" value="P_GLUCOSE_ISOMERASE_2"/>
    <property type="match status" value="1"/>
</dbReference>
<sequence length="546" mass="60426">MSFNPTKLPQWTELEQHKEELAQVHMRDMFKADNKRASKLKIEAAGITLDYSKNRINDQTIDHLMSLAKATQLPEAIKAMFDGETINKSEDRPALHIALRNRSNRAIDVKGENITDTVNASLEKMKSFTAKVDSGEFAGFTGKKLRTIVNIGIGGSYLGPKVVSDALKPYWKEGFDLKYIANIDGTDFAETVKGLDAETTLFIVASKSFGTLETLKNAEAAREWFFQQGGQPEHVKNHFVAVSTNVPAATGFGIDEANMFPLWDWVGGRYSLWSAIGLAQMLVLGSDTFEALLQGAHNMDEHFRTAPLESNMPVILAMLGVWYQNFFDAESHAVLSYDEYLQDLPAHLQQVDMESNGKRVTHDGEPVTWQTGSVIWGGTGTNGQHAYHQLIHQGTRLIPADFIMPLTSHNAVADHHPWLFANFLGQQQAMLEGKTLEEVFQELKAKGLTDEQAKALAPHKVIPGNRPCNTITFKLGTPEIIGALIAMYEHKIFVQGTVWGVNSFDQWGVELGKILGNAVFDAIETGNTDHLDGSTAALIKAFKEVN</sequence>
<evidence type="ECO:0000256" key="4">
    <source>
        <dbReference type="ARBA" id="ARBA00023152"/>
    </source>
</evidence>
<comment type="function">
    <text evidence="7">Catalyzes the reversible isomerization of glucose-6-phosphate to fructose-6-phosphate.</text>
</comment>
<dbReference type="PRINTS" id="PR00662">
    <property type="entry name" value="G6PISOMERASE"/>
</dbReference>
<dbReference type="Gene3D" id="1.10.1390.10">
    <property type="match status" value="1"/>
</dbReference>
<dbReference type="EC" id="5.3.1.9" evidence="7"/>
<accession>A0ABV7WPY9</accession>
<comment type="similarity">
    <text evidence="2 7 8">Belongs to the GPI family.</text>
</comment>
<dbReference type="HAMAP" id="MF_00473">
    <property type="entry name" value="G6P_isomerase"/>
    <property type="match status" value="1"/>
</dbReference>
<protein>
    <recommendedName>
        <fullName evidence="7">Glucose-6-phosphate isomerase</fullName>
        <shortName evidence="7">GPI</shortName>
        <ecNumber evidence="7">5.3.1.9</ecNumber>
    </recommendedName>
    <alternativeName>
        <fullName evidence="7">Phosphoglucose isomerase</fullName>
        <shortName evidence="7">PGI</shortName>
    </alternativeName>
    <alternativeName>
        <fullName evidence="7">Phosphohexose isomerase</fullName>
        <shortName evidence="7">PHI</shortName>
    </alternativeName>
</protein>
<evidence type="ECO:0000256" key="2">
    <source>
        <dbReference type="ARBA" id="ARBA00006604"/>
    </source>
</evidence>
<evidence type="ECO:0000256" key="7">
    <source>
        <dbReference type="HAMAP-Rule" id="MF_00473"/>
    </source>
</evidence>
<comment type="subcellular location">
    <subcellularLocation>
        <location evidence="7">Cytoplasm</location>
    </subcellularLocation>
</comment>
<dbReference type="PANTHER" id="PTHR11469:SF1">
    <property type="entry name" value="GLUCOSE-6-PHOSPHATE ISOMERASE"/>
    <property type="match status" value="1"/>
</dbReference>
<dbReference type="RefSeq" id="WP_290282725.1">
    <property type="nucleotide sequence ID" value="NZ_JAUFQI010000001.1"/>
</dbReference>
<dbReference type="GO" id="GO:0004347">
    <property type="term" value="F:glucose-6-phosphate isomerase activity"/>
    <property type="evidence" value="ECO:0007669"/>
    <property type="project" value="UniProtKB-EC"/>
</dbReference>
<keyword evidence="5 7" id="KW-0413">Isomerase</keyword>
<dbReference type="EMBL" id="JBHRYN010000008">
    <property type="protein sequence ID" value="MFC3701271.1"/>
    <property type="molecule type" value="Genomic_DNA"/>
</dbReference>
<comment type="catalytic activity">
    <reaction evidence="6 7 8">
        <text>alpha-D-glucose 6-phosphate = beta-D-fructose 6-phosphate</text>
        <dbReference type="Rhea" id="RHEA:11816"/>
        <dbReference type="ChEBI" id="CHEBI:57634"/>
        <dbReference type="ChEBI" id="CHEBI:58225"/>
        <dbReference type="EC" id="5.3.1.9"/>
    </reaction>
</comment>
<feature type="active site" description="Proton donor" evidence="7">
    <location>
        <position position="354"/>
    </location>
</feature>
<dbReference type="InterPro" id="IPR018189">
    <property type="entry name" value="Phosphoglucose_isomerase_CS"/>
</dbReference>
<keyword evidence="4 7" id="KW-0324">Glycolysis</keyword>
<evidence type="ECO:0000313" key="9">
    <source>
        <dbReference type="EMBL" id="MFC3701271.1"/>
    </source>
</evidence>
<keyword evidence="10" id="KW-1185">Reference proteome</keyword>
<name>A0ABV7WPY9_9GAMM</name>
<comment type="caution">
    <text evidence="9">The sequence shown here is derived from an EMBL/GenBank/DDBJ whole genome shotgun (WGS) entry which is preliminary data.</text>
</comment>
<dbReference type="CDD" id="cd05016">
    <property type="entry name" value="SIS_PGI_2"/>
    <property type="match status" value="1"/>
</dbReference>
<organism evidence="9 10">
    <name type="scientific">Reinekea marina</name>
    <dbReference type="NCBI Taxonomy" id="1310421"/>
    <lineage>
        <taxon>Bacteria</taxon>
        <taxon>Pseudomonadati</taxon>
        <taxon>Pseudomonadota</taxon>
        <taxon>Gammaproteobacteria</taxon>
        <taxon>Oceanospirillales</taxon>
        <taxon>Saccharospirillaceae</taxon>
        <taxon>Reinekea</taxon>
    </lineage>
</organism>
<dbReference type="InterPro" id="IPR023096">
    <property type="entry name" value="G6P_Isomerase_C"/>
</dbReference>
<evidence type="ECO:0000256" key="6">
    <source>
        <dbReference type="ARBA" id="ARBA00029321"/>
    </source>
</evidence>
<dbReference type="InterPro" id="IPR001672">
    <property type="entry name" value="G6P_Isomerase"/>
</dbReference>
<comment type="pathway">
    <text evidence="7">Carbohydrate biosynthesis; gluconeogenesis.</text>
</comment>
<dbReference type="InterPro" id="IPR035482">
    <property type="entry name" value="SIS_PGI_2"/>
</dbReference>
<gene>
    <name evidence="7 9" type="primary">pgi</name>
    <name evidence="9" type="ORF">ACFOND_06410</name>
</gene>
<dbReference type="CDD" id="cd05015">
    <property type="entry name" value="SIS_PGI_1"/>
    <property type="match status" value="1"/>
</dbReference>
<reference evidence="10" key="1">
    <citation type="journal article" date="2019" name="Int. J. Syst. Evol. Microbiol.">
        <title>The Global Catalogue of Microorganisms (GCM) 10K type strain sequencing project: providing services to taxonomists for standard genome sequencing and annotation.</title>
        <authorList>
            <consortium name="The Broad Institute Genomics Platform"/>
            <consortium name="The Broad Institute Genome Sequencing Center for Infectious Disease"/>
            <person name="Wu L."/>
            <person name="Ma J."/>
        </authorList>
    </citation>
    <scope>NUCLEOTIDE SEQUENCE [LARGE SCALE GENOMIC DNA]</scope>
    <source>
        <strain evidence="10">CECT 8288</strain>
    </source>
</reference>
<keyword evidence="3 7" id="KW-0312">Gluconeogenesis</keyword>
<dbReference type="PROSITE" id="PS00765">
    <property type="entry name" value="P_GLUCOSE_ISOMERASE_1"/>
    <property type="match status" value="1"/>
</dbReference>
<dbReference type="NCBIfam" id="NF001211">
    <property type="entry name" value="PRK00179.1"/>
    <property type="match status" value="1"/>
</dbReference>
<comment type="pathway">
    <text evidence="1 7 8">Carbohydrate degradation; glycolysis; D-glyceraldehyde 3-phosphate and glycerone phosphate from D-glucose: step 2/4.</text>
</comment>
<evidence type="ECO:0000256" key="1">
    <source>
        <dbReference type="ARBA" id="ARBA00004926"/>
    </source>
</evidence>
<dbReference type="Pfam" id="PF00342">
    <property type="entry name" value="PGI"/>
    <property type="match status" value="1"/>
</dbReference>
<evidence type="ECO:0000256" key="3">
    <source>
        <dbReference type="ARBA" id="ARBA00022432"/>
    </source>
</evidence>
<dbReference type="InterPro" id="IPR035476">
    <property type="entry name" value="SIS_PGI_1"/>
</dbReference>
<dbReference type="SUPFAM" id="SSF53697">
    <property type="entry name" value="SIS domain"/>
    <property type="match status" value="1"/>
</dbReference>
<evidence type="ECO:0000256" key="5">
    <source>
        <dbReference type="ARBA" id="ARBA00023235"/>
    </source>
</evidence>